<dbReference type="Gene3D" id="3.40.1710.10">
    <property type="entry name" value="abc type-2 transporter like domain"/>
    <property type="match status" value="1"/>
</dbReference>
<feature type="transmembrane region" description="Helical" evidence="6">
    <location>
        <begin position="306"/>
        <end position="328"/>
    </location>
</feature>
<evidence type="ECO:0000256" key="2">
    <source>
        <dbReference type="ARBA" id="ARBA00022475"/>
    </source>
</evidence>
<comment type="caution">
    <text evidence="8">The sequence shown here is derived from an EMBL/GenBank/DDBJ whole genome shotgun (WGS) entry which is preliminary data.</text>
</comment>
<dbReference type="EMBL" id="BAABLO010000004">
    <property type="protein sequence ID" value="GAA4715278.1"/>
    <property type="molecule type" value="Genomic_DNA"/>
</dbReference>
<feature type="transmembrane region" description="Helical" evidence="6">
    <location>
        <begin position="21"/>
        <end position="40"/>
    </location>
</feature>
<feature type="transmembrane region" description="Helical" evidence="6">
    <location>
        <begin position="361"/>
        <end position="381"/>
    </location>
</feature>
<dbReference type="Pfam" id="PF12698">
    <property type="entry name" value="ABC2_membrane_3"/>
    <property type="match status" value="1"/>
</dbReference>
<keyword evidence="9" id="KW-1185">Reference proteome</keyword>
<organism evidence="8 9">
    <name type="scientific">Pedococcus ginsenosidimutans</name>
    <dbReference type="NCBI Taxonomy" id="490570"/>
    <lineage>
        <taxon>Bacteria</taxon>
        <taxon>Bacillati</taxon>
        <taxon>Actinomycetota</taxon>
        <taxon>Actinomycetes</taxon>
        <taxon>Micrococcales</taxon>
        <taxon>Intrasporangiaceae</taxon>
        <taxon>Pedococcus</taxon>
    </lineage>
</organism>
<proteinExistence type="predicted"/>
<evidence type="ECO:0000313" key="9">
    <source>
        <dbReference type="Proteomes" id="UP001500556"/>
    </source>
</evidence>
<accession>A0ABP8XTS6</accession>
<evidence type="ECO:0000256" key="6">
    <source>
        <dbReference type="SAM" id="Phobius"/>
    </source>
</evidence>
<feature type="transmembrane region" description="Helical" evidence="6">
    <location>
        <begin position="248"/>
        <end position="268"/>
    </location>
</feature>
<comment type="subcellular location">
    <subcellularLocation>
        <location evidence="1">Cell membrane</location>
        <topology evidence="1">Multi-pass membrane protein</topology>
    </subcellularLocation>
</comment>
<keyword evidence="5 6" id="KW-0472">Membrane</keyword>
<dbReference type="Proteomes" id="UP001500556">
    <property type="component" value="Unassembled WGS sequence"/>
</dbReference>
<name>A0ABP8XTS6_9MICO</name>
<feature type="transmembrane region" description="Helical" evidence="6">
    <location>
        <begin position="274"/>
        <end position="294"/>
    </location>
</feature>
<keyword evidence="4 6" id="KW-1133">Transmembrane helix</keyword>
<reference evidence="9" key="1">
    <citation type="journal article" date="2019" name="Int. J. Syst. Evol. Microbiol.">
        <title>The Global Catalogue of Microorganisms (GCM) 10K type strain sequencing project: providing services to taxonomists for standard genome sequencing and annotation.</title>
        <authorList>
            <consortium name="The Broad Institute Genomics Platform"/>
            <consortium name="The Broad Institute Genome Sequencing Center for Infectious Disease"/>
            <person name="Wu L."/>
            <person name="Ma J."/>
        </authorList>
    </citation>
    <scope>NUCLEOTIDE SEQUENCE [LARGE SCALE GENOMIC DNA]</scope>
    <source>
        <strain evidence="9">JCM 18961</strain>
    </source>
</reference>
<keyword evidence="2" id="KW-1003">Cell membrane</keyword>
<dbReference type="InterPro" id="IPR051449">
    <property type="entry name" value="ABC-2_transporter_component"/>
</dbReference>
<evidence type="ECO:0000256" key="1">
    <source>
        <dbReference type="ARBA" id="ARBA00004651"/>
    </source>
</evidence>
<evidence type="ECO:0000256" key="5">
    <source>
        <dbReference type="ARBA" id="ARBA00023136"/>
    </source>
</evidence>
<dbReference type="RefSeq" id="WP_345501561.1">
    <property type="nucleotide sequence ID" value="NZ_BAABLO010000004.1"/>
</dbReference>
<evidence type="ECO:0000256" key="3">
    <source>
        <dbReference type="ARBA" id="ARBA00022692"/>
    </source>
</evidence>
<dbReference type="PANTHER" id="PTHR30294">
    <property type="entry name" value="MEMBRANE COMPONENT OF ABC TRANSPORTER YHHJ-RELATED"/>
    <property type="match status" value="1"/>
</dbReference>
<feature type="transmembrane region" description="Helical" evidence="6">
    <location>
        <begin position="196"/>
        <end position="218"/>
    </location>
</feature>
<dbReference type="InterPro" id="IPR013525">
    <property type="entry name" value="ABC2_TM"/>
</dbReference>
<sequence>MRTALLIARKDLRQRLRDRSALVLGFVAPLVIAALMSFAFQGTDSFHTTLDLVDQDHGEVSTAFVQMLHDPQVSEVLTVRTVSSVARARSEVDAGTAGAAIIVPSTFTAAAHGGRPTPVTVLASVDHSIDAQLAEALTHSFTAQLDADRLSVATALAAGAPSSSAPALAAASGRLRLPVSTVHALSGRRAVTAIGYYGPAMGIFFMFFAIGFGARGFFLERRGGTLDRILAAPVPAWSVLAGKSLATFAYGVASLTTMYVVTTVAFHAYWGPPWAVATIVTCLALTLVALTAAVTTLARTERQADGLASIVTFGLVLLGGNFVVLASAPEVVRTLALVTPNGWALRAFTDLSTGAAAGPAVVEPVVAILSFTAVVGVLAALGSRRAVRR</sequence>
<evidence type="ECO:0000259" key="7">
    <source>
        <dbReference type="Pfam" id="PF12698"/>
    </source>
</evidence>
<protein>
    <recommendedName>
        <fullName evidence="7">ABC-2 type transporter transmembrane domain-containing protein</fullName>
    </recommendedName>
</protein>
<evidence type="ECO:0000313" key="8">
    <source>
        <dbReference type="EMBL" id="GAA4715278.1"/>
    </source>
</evidence>
<dbReference type="PANTHER" id="PTHR30294:SF38">
    <property type="entry name" value="TRANSPORT PERMEASE PROTEIN"/>
    <property type="match status" value="1"/>
</dbReference>
<feature type="domain" description="ABC-2 type transporter transmembrane" evidence="7">
    <location>
        <begin position="20"/>
        <end position="381"/>
    </location>
</feature>
<evidence type="ECO:0000256" key="4">
    <source>
        <dbReference type="ARBA" id="ARBA00022989"/>
    </source>
</evidence>
<keyword evidence="3 6" id="KW-0812">Transmembrane</keyword>
<gene>
    <name evidence="8" type="ORF">GCM10025782_09790</name>
</gene>